<dbReference type="RefSeq" id="WP_377564449.1">
    <property type="nucleotide sequence ID" value="NZ_JBHTJZ010000012.1"/>
</dbReference>
<proteinExistence type="predicted"/>
<comment type="caution">
    <text evidence="1">The sequence shown here is derived from an EMBL/GenBank/DDBJ whole genome shotgun (WGS) entry which is preliminary data.</text>
</comment>
<accession>A0ABW3HS40</accession>
<reference evidence="2" key="1">
    <citation type="journal article" date="2019" name="Int. J. Syst. Evol. Microbiol.">
        <title>The Global Catalogue of Microorganisms (GCM) 10K type strain sequencing project: providing services to taxonomists for standard genome sequencing and annotation.</title>
        <authorList>
            <consortium name="The Broad Institute Genomics Platform"/>
            <consortium name="The Broad Institute Genome Sequencing Center for Infectious Disease"/>
            <person name="Wu L."/>
            <person name="Ma J."/>
        </authorList>
    </citation>
    <scope>NUCLEOTIDE SEQUENCE [LARGE SCALE GENOMIC DNA]</scope>
    <source>
        <strain evidence="2">CCUG 59129</strain>
    </source>
</reference>
<protein>
    <submittedName>
        <fullName evidence="1">Uncharacterized protein</fullName>
    </submittedName>
</protein>
<dbReference type="PANTHER" id="PTHR44147">
    <property type="entry name" value="DEHYDROGENASE/REDUCTASE SDR FAMILY MEMBER 1"/>
    <property type="match status" value="1"/>
</dbReference>
<dbReference type="PANTHER" id="PTHR44147:SF2">
    <property type="entry name" value="DEHYDROGENASE_REDUCTASE SDR FAMILY MEMBER 1"/>
    <property type="match status" value="1"/>
</dbReference>
<evidence type="ECO:0000313" key="2">
    <source>
        <dbReference type="Proteomes" id="UP001596989"/>
    </source>
</evidence>
<evidence type="ECO:0000313" key="1">
    <source>
        <dbReference type="EMBL" id="MFD0960110.1"/>
    </source>
</evidence>
<dbReference type="EMBL" id="JBHTJZ010000012">
    <property type="protein sequence ID" value="MFD0960110.1"/>
    <property type="molecule type" value="Genomic_DNA"/>
</dbReference>
<name>A0ABW3HS40_9BACL</name>
<sequence length="111" mass="12384">MAEELKPSGVCKLAVSPGFLRSEEMLDYFGVTEANWQDAVHSGKPHAEHFDQSETPRFLGRGMAALSADPELLSLNGRGLPGWELSDRYNITDIDGRRPHWGNYAKQHGFL</sequence>
<gene>
    <name evidence="1" type="ORF">ACFQ2I_11960</name>
</gene>
<keyword evidence="2" id="KW-1185">Reference proteome</keyword>
<dbReference type="Proteomes" id="UP001596989">
    <property type="component" value="Unassembled WGS sequence"/>
</dbReference>
<organism evidence="1 2">
    <name type="scientific">Paenibacillus chungangensis</name>
    <dbReference type="NCBI Taxonomy" id="696535"/>
    <lineage>
        <taxon>Bacteria</taxon>
        <taxon>Bacillati</taxon>
        <taxon>Bacillota</taxon>
        <taxon>Bacilli</taxon>
        <taxon>Bacillales</taxon>
        <taxon>Paenibacillaceae</taxon>
        <taxon>Paenibacillus</taxon>
    </lineage>
</organism>